<dbReference type="EMBL" id="JAQNDN010000025">
    <property type="protein sequence ID" value="MDC0674806.1"/>
    <property type="molecule type" value="Genomic_DNA"/>
</dbReference>
<evidence type="ECO:0000313" key="4">
    <source>
        <dbReference type="Proteomes" id="UP001217838"/>
    </source>
</evidence>
<dbReference type="Gene3D" id="3.40.50.300">
    <property type="entry name" value="P-loop containing nucleotide triphosphate hydrolases"/>
    <property type="match status" value="1"/>
</dbReference>
<sequence>MLAALSSSTGIPTAILDDAVPLDRAASRCVPSSSRVMGQTEAVEALVDLVTLVKAGLTDPDKPLGVLLFVGPTGVGKTELARSLAELLFGTPAR</sequence>
<accession>A0ABT5BKX9</accession>
<proteinExistence type="predicted"/>
<comment type="caution">
    <text evidence="3">The sequence shown here is derived from an EMBL/GenBank/DDBJ whole genome shotgun (WGS) entry which is preliminary data.</text>
</comment>
<evidence type="ECO:0000256" key="1">
    <source>
        <dbReference type="ARBA" id="ARBA00022741"/>
    </source>
</evidence>
<evidence type="ECO:0000313" key="3">
    <source>
        <dbReference type="EMBL" id="MDC0674806.1"/>
    </source>
</evidence>
<evidence type="ECO:0000256" key="2">
    <source>
        <dbReference type="ARBA" id="ARBA00022840"/>
    </source>
</evidence>
<dbReference type="PANTHER" id="PTHR11638">
    <property type="entry name" value="ATP-DEPENDENT CLP PROTEASE"/>
    <property type="match status" value="1"/>
</dbReference>
<dbReference type="Proteomes" id="UP001217838">
    <property type="component" value="Unassembled WGS sequence"/>
</dbReference>
<keyword evidence="4" id="KW-1185">Reference proteome</keyword>
<protein>
    <submittedName>
        <fullName evidence="3">AAA family ATPase</fullName>
    </submittedName>
</protein>
<organism evidence="3 4">
    <name type="scientific">Nannocystis radixulma</name>
    <dbReference type="NCBI Taxonomy" id="2995305"/>
    <lineage>
        <taxon>Bacteria</taxon>
        <taxon>Pseudomonadati</taxon>
        <taxon>Myxococcota</taxon>
        <taxon>Polyangia</taxon>
        <taxon>Nannocystales</taxon>
        <taxon>Nannocystaceae</taxon>
        <taxon>Nannocystis</taxon>
    </lineage>
</organism>
<keyword evidence="1" id="KW-0547">Nucleotide-binding</keyword>
<dbReference type="InterPro" id="IPR050130">
    <property type="entry name" value="ClpA_ClpB"/>
</dbReference>
<reference evidence="3 4" key="1">
    <citation type="submission" date="2022-11" db="EMBL/GenBank/DDBJ databases">
        <title>Minimal conservation of predation-associated metabolite biosynthetic gene clusters underscores biosynthetic potential of Myxococcota including descriptions for ten novel species: Archangium lansinium sp. nov., Myxococcus landrumus sp. nov., Nannocystis bai.</title>
        <authorList>
            <person name="Ahearne A."/>
            <person name="Stevens C."/>
            <person name="Dowd S."/>
        </authorList>
    </citation>
    <scope>NUCLEOTIDE SEQUENCE [LARGE SCALE GENOMIC DNA]</scope>
    <source>
        <strain evidence="3 4">NCELM</strain>
    </source>
</reference>
<gene>
    <name evidence="3" type="ORF">POL58_44060</name>
</gene>
<dbReference type="InterPro" id="IPR027417">
    <property type="entry name" value="P-loop_NTPase"/>
</dbReference>
<dbReference type="SUPFAM" id="SSF52540">
    <property type="entry name" value="P-loop containing nucleoside triphosphate hydrolases"/>
    <property type="match status" value="1"/>
</dbReference>
<dbReference type="RefSeq" id="WP_272009322.1">
    <property type="nucleotide sequence ID" value="NZ_JAQNDN010000025.1"/>
</dbReference>
<name>A0ABT5BKX9_9BACT</name>
<dbReference type="PANTHER" id="PTHR11638:SF18">
    <property type="entry name" value="HEAT SHOCK PROTEIN 104"/>
    <property type="match status" value="1"/>
</dbReference>
<keyword evidence="2" id="KW-0067">ATP-binding</keyword>